<comment type="function">
    <text evidence="6">Controls stomatal patterning.</text>
</comment>
<organism evidence="7">
    <name type="scientific">Spirodela intermedia</name>
    <name type="common">Intermediate duckweed</name>
    <dbReference type="NCBI Taxonomy" id="51605"/>
    <lineage>
        <taxon>Eukaryota</taxon>
        <taxon>Viridiplantae</taxon>
        <taxon>Streptophyta</taxon>
        <taxon>Embryophyta</taxon>
        <taxon>Tracheophyta</taxon>
        <taxon>Spermatophyta</taxon>
        <taxon>Magnoliopsida</taxon>
        <taxon>Liliopsida</taxon>
        <taxon>Araceae</taxon>
        <taxon>Lemnoideae</taxon>
        <taxon>Spirodela</taxon>
    </lineage>
</organism>
<dbReference type="PANTHER" id="PTHR33109:SF6">
    <property type="entry name" value="EPIDERMAL PATTERNING FACTOR-LIKE PROTEIN 7-RELATED"/>
    <property type="match status" value="1"/>
</dbReference>
<dbReference type="GO" id="GO:0010052">
    <property type="term" value="P:guard cell differentiation"/>
    <property type="evidence" value="ECO:0007669"/>
    <property type="project" value="UniProtKB-UniRule"/>
</dbReference>
<evidence type="ECO:0000256" key="6">
    <source>
        <dbReference type="RuleBase" id="RU367102"/>
    </source>
</evidence>
<evidence type="ECO:0000313" key="7">
    <source>
        <dbReference type="EMBL" id="CAA2625752.1"/>
    </source>
</evidence>
<dbReference type="GO" id="GO:0005576">
    <property type="term" value="C:extracellular region"/>
    <property type="evidence" value="ECO:0007669"/>
    <property type="project" value="UniProtKB-SubCell"/>
</dbReference>
<name>A0A7I8J4C8_SPIIN</name>
<comment type="subcellular location">
    <subcellularLocation>
        <location evidence="1 6">Secreted</location>
    </subcellularLocation>
</comment>
<evidence type="ECO:0000256" key="1">
    <source>
        <dbReference type="ARBA" id="ARBA00004613"/>
    </source>
</evidence>
<keyword evidence="6" id="KW-0217">Developmental protein</keyword>
<accession>A0A7I8J4C8</accession>
<evidence type="ECO:0000313" key="8">
    <source>
        <dbReference type="Proteomes" id="UP001189122"/>
    </source>
</evidence>
<keyword evidence="4" id="KW-0732">Signal</keyword>
<keyword evidence="3 6" id="KW-0964">Secreted</keyword>
<keyword evidence="5" id="KW-1015">Disulfide bond</keyword>
<dbReference type="InterPro" id="IPR039455">
    <property type="entry name" value="EPFL"/>
</dbReference>
<sequence length="55" mass="5994">MSATGSSLPDCAHACGPCSPCRRVMVSFECSVAESCPIVYRCMCRGRYYQVPPTE</sequence>
<gene>
    <name evidence="7" type="ORF">SI7747_09011487</name>
</gene>
<evidence type="ECO:0000256" key="2">
    <source>
        <dbReference type="ARBA" id="ARBA00008127"/>
    </source>
</evidence>
<protein>
    <recommendedName>
        <fullName evidence="6">Epidermal patterning factor-like protein</fullName>
    </recommendedName>
</protein>
<reference evidence="7 8" key="1">
    <citation type="submission" date="2019-12" db="EMBL/GenBank/DDBJ databases">
        <authorList>
            <person name="Scholz U."/>
            <person name="Mascher M."/>
            <person name="Fiebig A."/>
        </authorList>
    </citation>
    <scope>NUCLEOTIDE SEQUENCE</scope>
</reference>
<proteinExistence type="inferred from homology"/>
<dbReference type="AlphaFoldDB" id="A0A7I8J4C8"/>
<evidence type="ECO:0000256" key="4">
    <source>
        <dbReference type="ARBA" id="ARBA00022729"/>
    </source>
</evidence>
<comment type="similarity">
    <text evidence="2 6">Belongs to the plant cysteine rich small secretory peptide family. Epidermal patterning factor subfamily.</text>
</comment>
<evidence type="ECO:0000256" key="5">
    <source>
        <dbReference type="ARBA" id="ARBA00023157"/>
    </source>
</evidence>
<dbReference type="EMBL" id="LR743596">
    <property type="protein sequence ID" value="CAA2625752.1"/>
    <property type="molecule type" value="Genomic_DNA"/>
</dbReference>
<dbReference type="Pfam" id="PF17181">
    <property type="entry name" value="EPF"/>
    <property type="match status" value="1"/>
</dbReference>
<dbReference type="Proteomes" id="UP001189122">
    <property type="component" value="Unassembled WGS sequence"/>
</dbReference>
<dbReference type="PANTHER" id="PTHR33109">
    <property type="entry name" value="EPIDERMAL PATTERNING FACTOR-LIKE PROTEIN 4"/>
    <property type="match status" value="1"/>
</dbReference>
<evidence type="ECO:0000256" key="3">
    <source>
        <dbReference type="ARBA" id="ARBA00022525"/>
    </source>
</evidence>
<dbReference type="EMBL" id="CACRZD030000009">
    <property type="protein sequence ID" value="CAA6665098.1"/>
    <property type="molecule type" value="Genomic_DNA"/>
</dbReference>
<keyword evidence="8" id="KW-1185">Reference proteome</keyword>